<dbReference type="EMBL" id="JBHTIB010000002">
    <property type="protein sequence ID" value="MFD0834344.1"/>
    <property type="molecule type" value="Genomic_DNA"/>
</dbReference>
<comment type="caution">
    <text evidence="1">The sequence shown here is derived from an EMBL/GenBank/DDBJ whole genome shotgun (WGS) entry which is preliminary data.</text>
</comment>
<dbReference type="Proteomes" id="UP001597011">
    <property type="component" value="Unassembled WGS sequence"/>
</dbReference>
<gene>
    <name evidence="1" type="ORF">ACFQ0I_01100</name>
</gene>
<proteinExistence type="predicted"/>
<evidence type="ECO:0000313" key="2">
    <source>
        <dbReference type="Proteomes" id="UP001597011"/>
    </source>
</evidence>
<reference evidence="2" key="1">
    <citation type="journal article" date="2019" name="Int. J. Syst. Evol. Microbiol.">
        <title>The Global Catalogue of Microorganisms (GCM) 10K type strain sequencing project: providing services to taxonomists for standard genome sequencing and annotation.</title>
        <authorList>
            <consortium name="The Broad Institute Genomics Platform"/>
            <consortium name="The Broad Institute Genome Sequencing Center for Infectious Disease"/>
            <person name="Wu L."/>
            <person name="Ma J."/>
        </authorList>
    </citation>
    <scope>NUCLEOTIDE SEQUENCE [LARGE SCALE GENOMIC DNA]</scope>
    <source>
        <strain evidence="2">CCUG 60529</strain>
    </source>
</reference>
<evidence type="ECO:0000313" key="1">
    <source>
        <dbReference type="EMBL" id="MFD0834344.1"/>
    </source>
</evidence>
<organism evidence="1 2">
    <name type="scientific">Mariniflexile aquimaris</name>
    <dbReference type="NCBI Taxonomy" id="881009"/>
    <lineage>
        <taxon>Bacteria</taxon>
        <taxon>Pseudomonadati</taxon>
        <taxon>Bacteroidota</taxon>
        <taxon>Flavobacteriia</taxon>
        <taxon>Flavobacteriales</taxon>
        <taxon>Flavobacteriaceae</taxon>
        <taxon>Mariniflexile</taxon>
    </lineage>
</organism>
<keyword evidence="2" id="KW-1185">Reference proteome</keyword>
<sequence length="158" mass="18189">MKHVIVFLLVTFLVSCEYFNVKKTSSEAILNEELKTFNWNDVDVYPSFSNCDSLETKDEKTRCFTEILTKHILKYLENEPIIVTHDVTDTLNLRFQVSETGVISLIDVKIDSLTIQEIPDIEKLIHSSLDSLPKIYPAIKRGQQVKTEFKLPIIIKAD</sequence>
<accession>A0ABW3BPB9</accession>
<dbReference type="RefSeq" id="WP_379938581.1">
    <property type="nucleotide sequence ID" value="NZ_JBHTIB010000002.1"/>
</dbReference>
<name>A0ABW3BPB9_9FLAO</name>
<evidence type="ECO:0008006" key="3">
    <source>
        <dbReference type="Google" id="ProtNLM"/>
    </source>
</evidence>
<protein>
    <recommendedName>
        <fullName evidence="3">TonB-like protein</fullName>
    </recommendedName>
</protein>
<dbReference type="PROSITE" id="PS51257">
    <property type="entry name" value="PROKAR_LIPOPROTEIN"/>
    <property type="match status" value="1"/>
</dbReference>